<dbReference type="InterPro" id="IPR000719">
    <property type="entry name" value="Prot_kinase_dom"/>
</dbReference>
<dbReference type="GO" id="GO:0004672">
    <property type="term" value="F:protein kinase activity"/>
    <property type="evidence" value="ECO:0007669"/>
    <property type="project" value="InterPro"/>
</dbReference>
<dbReference type="SUPFAM" id="SSF56112">
    <property type="entry name" value="Protein kinase-like (PK-like)"/>
    <property type="match status" value="1"/>
</dbReference>
<sequence length="832" mass="90829">MPLDLQYLRYCQPGNPFYAPAVVDETGDVFDVSTHAGAGWSSKNTFPWINWIPDEWSFPRQGWKIHVSATSENAETVLSTTARFCFRAGLAFKHLASARDLLNQNSKYADRAAAGKFITVYPSSDEEFVSALDELDGLLAGGEGPYILSDKRWRSGPVYFRYGAFVPPSDDAPFVSTLIDPEGNEVEDPRRPTYTPPEWATLPEKVDAAAGDEDVHFPFTMRSALHFSNGGGVYLAEATTDEYVPAGTNVVLKEARPHAGLDVDGTDAVARLSHEADVLQGLEGLDCVPAYYGSFTAWEHRFLVMEHIQGQDLKREWMTRTPVLRPAPWDLQDDAYVAWLTSTVKRLDEALTAVHDAGWLLGDIHPKNVIMRDGTTPCFIDFEFAHRMDPDWRCQQGAPGYEPFLGLTGTAADRWSMGMLELDLIYPQATIADQGNAWKIEQLLLNSGAHSLAVPESVRASIRRATVDVLPATRRGELDDRVRGIEALTDARLREEITRGLRSLMDWGDEGPLAPGDIALFASDGAEHQAGYPYGAAGIIDQLRRSPAGIDRHTADAWLSARTGDIHSRGLRGREGLAHAARDADLGQTLTALEPASGSEPTDPTLWSGWAGVGLYHLASGDDPLMAAHHLERLLDDGVQGETVGLLNGWCAAAILFARLHEQTGEGRYVSLATRAIEADLARCTTTKNATLEFDEGWRTLPYLGVGSLGVGLAILELQRVTDTQVFADPLAGIDAAATYHQCGQASLAHGLAGFLIYLNRRVRHRPSPVLDQVIASHLQSLRLHAVTDDTGVFFRGNQNLRLSSDYLTGASGVLAALNEILDDSPSLPFGI</sequence>
<dbReference type="SMART" id="SM00220">
    <property type="entry name" value="S_TKc"/>
    <property type="match status" value="1"/>
</dbReference>
<dbReference type="AlphaFoldDB" id="A0A6G8KY82"/>
<dbReference type="CDD" id="cd04791">
    <property type="entry name" value="LanC_SerThrkinase"/>
    <property type="match status" value="1"/>
</dbReference>
<organism evidence="2 3">
    <name type="scientific">Brevibacterium luteolum</name>
    <dbReference type="NCBI Taxonomy" id="199591"/>
    <lineage>
        <taxon>Bacteria</taxon>
        <taxon>Bacillati</taxon>
        <taxon>Actinomycetota</taxon>
        <taxon>Actinomycetes</taxon>
        <taxon>Micrococcales</taxon>
        <taxon>Brevibacteriaceae</taxon>
        <taxon>Brevibacterium</taxon>
    </lineage>
</organism>
<dbReference type="EMBL" id="CP035810">
    <property type="protein sequence ID" value="QIN29752.1"/>
    <property type="molecule type" value="Genomic_DNA"/>
</dbReference>
<dbReference type="Pfam" id="PF25816">
    <property type="entry name" value="RamC_N"/>
    <property type="match status" value="1"/>
</dbReference>
<dbReference type="InterPro" id="IPR011009">
    <property type="entry name" value="Kinase-like_dom_sf"/>
</dbReference>
<dbReference type="PROSITE" id="PS50011">
    <property type="entry name" value="PROTEIN_KINASE_DOM"/>
    <property type="match status" value="1"/>
</dbReference>
<proteinExistence type="predicted"/>
<evidence type="ECO:0000313" key="2">
    <source>
        <dbReference type="EMBL" id="QIN29752.1"/>
    </source>
</evidence>
<dbReference type="SUPFAM" id="SSF158745">
    <property type="entry name" value="LanC-like"/>
    <property type="match status" value="1"/>
</dbReference>
<evidence type="ECO:0000259" key="1">
    <source>
        <dbReference type="PROSITE" id="PS50011"/>
    </source>
</evidence>
<dbReference type="GO" id="GO:0005524">
    <property type="term" value="F:ATP binding"/>
    <property type="evidence" value="ECO:0007669"/>
    <property type="project" value="InterPro"/>
</dbReference>
<evidence type="ECO:0000313" key="3">
    <source>
        <dbReference type="Proteomes" id="UP000501518"/>
    </source>
</evidence>
<protein>
    <recommendedName>
        <fullName evidence="1">Protein kinase domain-containing protein</fullName>
    </recommendedName>
</protein>
<dbReference type="InterPro" id="IPR057929">
    <property type="entry name" value="RamC_N"/>
</dbReference>
<accession>A0A6G8KY82</accession>
<name>A0A6G8KY82_9MICO</name>
<dbReference type="Proteomes" id="UP000501518">
    <property type="component" value="Chromosome"/>
</dbReference>
<dbReference type="RefSeq" id="WP_165884137.1">
    <property type="nucleotide sequence ID" value="NZ_CP035810.1"/>
</dbReference>
<dbReference type="Gene3D" id="1.10.510.10">
    <property type="entry name" value="Transferase(Phosphotransferase) domain 1"/>
    <property type="match status" value="1"/>
</dbReference>
<dbReference type="InterPro" id="IPR053524">
    <property type="entry name" value="Aerial_hyphae_peptide-synth"/>
</dbReference>
<reference evidence="2 3" key="1">
    <citation type="submission" date="2019-02" db="EMBL/GenBank/DDBJ databases">
        <title>Complete Genome Sequence and Methylome Analysis of Brevibacterium luteolum NEB1784.</title>
        <authorList>
            <person name="Fomenkov A."/>
            <person name="Roberts R.J."/>
        </authorList>
    </citation>
    <scope>NUCLEOTIDE SEQUENCE [LARGE SCALE GENOMIC DNA]</scope>
    <source>
        <strain evidence="2 3">NEB1784</strain>
    </source>
</reference>
<gene>
    <name evidence="2" type="ORF">EW640_11065</name>
</gene>
<feature type="domain" description="Protein kinase" evidence="1">
    <location>
        <begin position="219"/>
        <end position="493"/>
    </location>
</feature>
<dbReference type="KEGG" id="blut:EW640_11065"/>
<dbReference type="InterPro" id="IPR058053">
    <property type="entry name" value="RamC_C"/>
</dbReference>
<dbReference type="NCBIfam" id="NF038151">
    <property type="entry name" value="lanthi_synth_III"/>
    <property type="match status" value="1"/>
</dbReference>
<dbReference type="Gene3D" id="1.50.10.20">
    <property type="match status" value="1"/>
</dbReference>